<dbReference type="GO" id="GO:0005886">
    <property type="term" value="C:plasma membrane"/>
    <property type="evidence" value="ECO:0007669"/>
    <property type="project" value="UniProtKB-SubCell"/>
</dbReference>
<organism evidence="12 13">
    <name type="scientific">Pipra filicauda</name>
    <name type="common">Wire-tailed manakin</name>
    <dbReference type="NCBI Taxonomy" id="649802"/>
    <lineage>
        <taxon>Eukaryota</taxon>
        <taxon>Metazoa</taxon>
        <taxon>Chordata</taxon>
        <taxon>Craniata</taxon>
        <taxon>Vertebrata</taxon>
        <taxon>Euteleostomi</taxon>
        <taxon>Archelosauria</taxon>
        <taxon>Archosauria</taxon>
        <taxon>Dinosauria</taxon>
        <taxon>Saurischia</taxon>
        <taxon>Theropoda</taxon>
        <taxon>Coelurosauria</taxon>
        <taxon>Aves</taxon>
        <taxon>Neognathae</taxon>
        <taxon>Neoaves</taxon>
        <taxon>Telluraves</taxon>
        <taxon>Australaves</taxon>
        <taxon>Passeriformes</taxon>
        <taxon>Pipridae</taxon>
        <taxon>Pipra</taxon>
    </lineage>
</organism>
<dbReference type="FunCoup" id="A0A7R5JZG4">
    <property type="interactions" value="1"/>
</dbReference>
<dbReference type="PROSITE" id="PS52010">
    <property type="entry name" value="COLLECTRIN_LIKE"/>
    <property type="match status" value="1"/>
</dbReference>
<keyword evidence="7 10" id="KW-0472">Membrane</keyword>
<proteinExistence type="predicted"/>
<dbReference type="Proteomes" id="UP000504627">
    <property type="component" value="Unplaced"/>
</dbReference>
<evidence type="ECO:0000259" key="11">
    <source>
        <dbReference type="PROSITE" id="PS52010"/>
    </source>
</evidence>
<gene>
    <name evidence="13" type="primary">CLTRN</name>
</gene>
<feature type="domain" description="Collectrin-like" evidence="11">
    <location>
        <begin position="70"/>
        <end position="272"/>
    </location>
</feature>
<evidence type="ECO:0000256" key="9">
    <source>
        <dbReference type="SAM" id="MobiDB-lite"/>
    </source>
</evidence>
<dbReference type="AlphaFoldDB" id="A0A7R5JZG4"/>
<feature type="compositionally biased region" description="Low complexity" evidence="9">
    <location>
        <begin position="44"/>
        <end position="55"/>
    </location>
</feature>
<dbReference type="InParanoid" id="A0A7R5JZG4"/>
<accession>A0A7R5JZG4</accession>
<keyword evidence="6 10" id="KW-1133">Transmembrane helix</keyword>
<dbReference type="RefSeq" id="XP_039234071.1">
    <property type="nucleotide sequence ID" value="XM_039378137.1"/>
</dbReference>
<sequence>MASEHGLGKELDTRAGGSHPCGGAGWGSARARTSRSLPAPLIATAAAPSGTPRPARLGRARRPRCPETDAQNAFKVRISIKTALGDNAYAWDANEEYLFKAMVAFAMRRYSSKSTTQISNVLLCNVTDRVSFWFVVTDSSKNVTTVPGSVVEAAIRMNRNRINSAFLLSDKTLQFLKITSTLSPPVEPSTPVWLIVFGVVLCLIVAGIVFLIVSGIQKHKKKNKESTERENLEEKVEVTVTLENGLPCEVLDLKAGHINGVFPADDERFTSL</sequence>
<evidence type="ECO:0000256" key="4">
    <source>
        <dbReference type="ARBA" id="ARBA00022692"/>
    </source>
</evidence>
<feature type="region of interest" description="Disordered" evidence="9">
    <location>
        <begin position="44"/>
        <end position="66"/>
    </location>
</feature>
<keyword evidence="5" id="KW-0732">Signal</keyword>
<name>A0A7R5JZG4_9PASS</name>
<evidence type="ECO:0000256" key="10">
    <source>
        <dbReference type="SAM" id="Phobius"/>
    </source>
</evidence>
<keyword evidence="3" id="KW-0597">Phosphoprotein</keyword>
<dbReference type="GeneID" id="113996843"/>
<dbReference type="InterPro" id="IPR031588">
    <property type="entry name" value="Collectrin_dom"/>
</dbReference>
<dbReference type="PANTHER" id="PTHR46884">
    <property type="entry name" value="COLLECTRIN"/>
    <property type="match status" value="1"/>
</dbReference>
<keyword evidence="12" id="KW-1185">Reference proteome</keyword>
<feature type="compositionally biased region" description="Basic and acidic residues" evidence="9">
    <location>
        <begin position="1"/>
        <end position="13"/>
    </location>
</feature>
<protein>
    <submittedName>
        <fullName evidence="13">Collectrin isoform X1</fullName>
    </submittedName>
</protein>
<evidence type="ECO:0000256" key="2">
    <source>
        <dbReference type="ARBA" id="ARBA00022475"/>
    </source>
</evidence>
<keyword evidence="8" id="KW-0325">Glycoprotein</keyword>
<dbReference type="InterPro" id="IPR042944">
    <property type="entry name" value="Collectrin"/>
</dbReference>
<feature type="region of interest" description="Disordered" evidence="9">
    <location>
        <begin position="1"/>
        <end position="31"/>
    </location>
</feature>
<dbReference type="GO" id="GO:0051957">
    <property type="term" value="P:positive regulation of amino acid transport"/>
    <property type="evidence" value="ECO:0007669"/>
    <property type="project" value="TreeGrafter"/>
</dbReference>
<dbReference type="Pfam" id="PF16959">
    <property type="entry name" value="Collectrin"/>
    <property type="match status" value="1"/>
</dbReference>
<keyword evidence="4 10" id="KW-0812">Transmembrane</keyword>
<feature type="transmembrane region" description="Helical" evidence="10">
    <location>
        <begin position="192"/>
        <end position="216"/>
    </location>
</feature>
<evidence type="ECO:0000313" key="12">
    <source>
        <dbReference type="Proteomes" id="UP000504627"/>
    </source>
</evidence>
<reference evidence="13" key="1">
    <citation type="submission" date="2025-08" db="UniProtKB">
        <authorList>
            <consortium name="RefSeq"/>
        </authorList>
    </citation>
    <scope>IDENTIFICATION</scope>
    <source>
        <tissue evidence="13">Muscle</tissue>
    </source>
</reference>
<evidence type="ECO:0000313" key="13">
    <source>
        <dbReference type="RefSeq" id="XP_039234071.1"/>
    </source>
</evidence>
<dbReference type="PANTHER" id="PTHR46884:SF1">
    <property type="entry name" value="COLLECTRIN"/>
    <property type="match status" value="1"/>
</dbReference>
<evidence type="ECO:0000256" key="7">
    <source>
        <dbReference type="ARBA" id="ARBA00023136"/>
    </source>
</evidence>
<evidence type="ECO:0000256" key="8">
    <source>
        <dbReference type="ARBA" id="ARBA00023180"/>
    </source>
</evidence>
<comment type="subcellular location">
    <subcellularLocation>
        <location evidence="1">Cell membrane</location>
        <topology evidence="1">Single-pass type I membrane protein</topology>
    </subcellularLocation>
</comment>
<evidence type="ECO:0000256" key="3">
    <source>
        <dbReference type="ARBA" id="ARBA00022553"/>
    </source>
</evidence>
<keyword evidence="2" id="KW-1003">Cell membrane</keyword>
<evidence type="ECO:0000256" key="6">
    <source>
        <dbReference type="ARBA" id="ARBA00022989"/>
    </source>
</evidence>
<evidence type="ECO:0000256" key="1">
    <source>
        <dbReference type="ARBA" id="ARBA00004251"/>
    </source>
</evidence>
<dbReference type="CTD" id="57393"/>
<dbReference type="GO" id="GO:0070062">
    <property type="term" value="C:extracellular exosome"/>
    <property type="evidence" value="ECO:0007669"/>
    <property type="project" value="TreeGrafter"/>
</dbReference>
<evidence type="ECO:0000256" key="5">
    <source>
        <dbReference type="ARBA" id="ARBA00022729"/>
    </source>
</evidence>